<dbReference type="PRINTS" id="PR00081">
    <property type="entry name" value="GDHRDH"/>
</dbReference>
<dbReference type="AlphaFoldDB" id="A0A1G7AIB8"/>
<keyword evidence="2" id="KW-0560">Oxidoreductase</keyword>
<dbReference type="Gene3D" id="3.40.50.720">
    <property type="entry name" value="NAD(P)-binding Rossmann-like Domain"/>
    <property type="match status" value="1"/>
</dbReference>
<dbReference type="PANTHER" id="PTHR48107:SF7">
    <property type="entry name" value="RE15974P"/>
    <property type="match status" value="1"/>
</dbReference>
<dbReference type="InterPro" id="IPR057326">
    <property type="entry name" value="KR_dom"/>
</dbReference>
<gene>
    <name evidence="4" type="ORF">SAMN04488105_101128</name>
</gene>
<keyword evidence="5" id="KW-1185">Reference proteome</keyword>
<dbReference type="GO" id="GO:0016614">
    <property type="term" value="F:oxidoreductase activity, acting on CH-OH group of donors"/>
    <property type="evidence" value="ECO:0007669"/>
    <property type="project" value="UniProtKB-ARBA"/>
</dbReference>
<feature type="domain" description="Ketoreductase" evidence="3">
    <location>
        <begin position="6"/>
        <end position="184"/>
    </location>
</feature>
<dbReference type="FunFam" id="3.40.50.720:FF:000084">
    <property type="entry name" value="Short-chain dehydrogenase reductase"/>
    <property type="match status" value="1"/>
</dbReference>
<dbReference type="RefSeq" id="WP_089954199.1">
    <property type="nucleotide sequence ID" value="NZ_FNAV01000001.1"/>
</dbReference>
<comment type="similarity">
    <text evidence="1">Belongs to the short-chain dehydrogenases/reductases (SDR) family.</text>
</comment>
<dbReference type="EMBL" id="FNAV01000001">
    <property type="protein sequence ID" value="SDE13785.1"/>
    <property type="molecule type" value="Genomic_DNA"/>
</dbReference>
<name>A0A1G7AIB8_9RHOB</name>
<evidence type="ECO:0000256" key="1">
    <source>
        <dbReference type="ARBA" id="ARBA00006484"/>
    </source>
</evidence>
<dbReference type="InterPro" id="IPR002347">
    <property type="entry name" value="SDR_fam"/>
</dbReference>
<accession>A0A1G7AIB8</accession>
<dbReference type="CDD" id="cd05362">
    <property type="entry name" value="THN_reductase-like_SDR_c"/>
    <property type="match status" value="1"/>
</dbReference>
<proteinExistence type="inferred from homology"/>
<dbReference type="InterPro" id="IPR036291">
    <property type="entry name" value="NAD(P)-bd_dom_sf"/>
</dbReference>
<dbReference type="OrthoDB" id="9803333at2"/>
<evidence type="ECO:0000259" key="3">
    <source>
        <dbReference type="SMART" id="SM00822"/>
    </source>
</evidence>
<dbReference type="Proteomes" id="UP000198994">
    <property type="component" value="Unassembled WGS sequence"/>
</dbReference>
<dbReference type="Pfam" id="PF13561">
    <property type="entry name" value="adh_short_C2"/>
    <property type="match status" value="1"/>
</dbReference>
<dbReference type="PANTHER" id="PTHR48107">
    <property type="entry name" value="NADPH-DEPENDENT ALDEHYDE REDUCTASE-LIKE PROTEIN, CHLOROPLASTIC-RELATED"/>
    <property type="match status" value="1"/>
</dbReference>
<organism evidence="4 5">
    <name type="scientific">Salipiger thiooxidans</name>
    <dbReference type="NCBI Taxonomy" id="282683"/>
    <lineage>
        <taxon>Bacteria</taxon>
        <taxon>Pseudomonadati</taxon>
        <taxon>Pseudomonadota</taxon>
        <taxon>Alphaproteobacteria</taxon>
        <taxon>Rhodobacterales</taxon>
        <taxon>Roseobacteraceae</taxon>
        <taxon>Salipiger</taxon>
    </lineage>
</organism>
<sequence>MTHETRTAIVTGASRGIGAEIARHLAADGIRVAINYANSPNAAEALAAEITDAGGQAVTIHADLADPAAPVALFDAAEAAFGGIDILVNNAGMMVFSPLEEADDAQIDAQVALNLAAPIRLMREASRRLSEGGRIVNLSTSVVGLYQPGYGLYAATKAGIEAVTHILAKELGPKGITVNAVAPGPVGTDFFLAGKSDALVEQIKGMNPFGRLGTPEDIARVVRFLASDEAEWISGQVIRANGGVI</sequence>
<evidence type="ECO:0000313" key="5">
    <source>
        <dbReference type="Proteomes" id="UP000198994"/>
    </source>
</evidence>
<protein>
    <submittedName>
        <fullName evidence="4">3-oxoacyl-[acyl-carrier protein] reductase</fullName>
    </submittedName>
</protein>
<dbReference type="SUPFAM" id="SSF51735">
    <property type="entry name" value="NAD(P)-binding Rossmann-fold domains"/>
    <property type="match status" value="1"/>
</dbReference>
<evidence type="ECO:0000313" key="4">
    <source>
        <dbReference type="EMBL" id="SDE13785.1"/>
    </source>
</evidence>
<dbReference type="STRING" id="282683.SAMN04488105_101128"/>
<dbReference type="PRINTS" id="PR00080">
    <property type="entry name" value="SDRFAMILY"/>
</dbReference>
<evidence type="ECO:0000256" key="2">
    <source>
        <dbReference type="ARBA" id="ARBA00023002"/>
    </source>
</evidence>
<reference evidence="5" key="1">
    <citation type="submission" date="2016-10" db="EMBL/GenBank/DDBJ databases">
        <authorList>
            <person name="Varghese N."/>
            <person name="Submissions S."/>
        </authorList>
    </citation>
    <scope>NUCLEOTIDE SEQUENCE [LARGE SCALE GENOMIC DNA]</scope>
    <source>
        <strain evidence="5">DSM 10146</strain>
    </source>
</reference>
<dbReference type="SMART" id="SM00822">
    <property type="entry name" value="PKS_KR"/>
    <property type="match status" value="1"/>
</dbReference>